<gene>
    <name evidence="6" type="ORF">K1J60_06365</name>
</gene>
<sequence length="176" mass="19112">MNASAHLSDDETRLLDPKQAGQASRVHRGLQEAITEGVIPPGVLLVSTDLASGYKVDLHVVAVALRGLAHNGLVYLHHRGAKVADAPSTPPIPHRSPRQARSHIELTIRRRLATRIYQPGSMLPRQRVLAKEFGVSAAAYRRAIQALVDEGFLIPSVNPRGTRVGDRLPRVETVPG</sequence>
<dbReference type="Gene3D" id="1.10.10.10">
    <property type="entry name" value="Winged helix-like DNA-binding domain superfamily/Winged helix DNA-binding domain"/>
    <property type="match status" value="2"/>
</dbReference>
<dbReference type="InterPro" id="IPR036390">
    <property type="entry name" value="WH_DNA-bd_sf"/>
</dbReference>
<dbReference type="RefSeq" id="WP_220645310.1">
    <property type="nucleotide sequence ID" value="NZ_CP080647.1"/>
</dbReference>
<dbReference type="InterPro" id="IPR000524">
    <property type="entry name" value="Tscrpt_reg_HTH_GntR"/>
</dbReference>
<evidence type="ECO:0000256" key="4">
    <source>
        <dbReference type="SAM" id="MobiDB-lite"/>
    </source>
</evidence>
<feature type="compositionally biased region" description="Basic and acidic residues" evidence="4">
    <location>
        <begin position="7"/>
        <end position="16"/>
    </location>
</feature>
<dbReference type="Proteomes" id="UP000827138">
    <property type="component" value="Chromosome"/>
</dbReference>
<dbReference type="EMBL" id="CP080647">
    <property type="protein sequence ID" value="QYX76176.1"/>
    <property type="molecule type" value="Genomic_DNA"/>
</dbReference>
<evidence type="ECO:0000256" key="2">
    <source>
        <dbReference type="ARBA" id="ARBA00023125"/>
    </source>
</evidence>
<dbReference type="SMART" id="SM00345">
    <property type="entry name" value="HTH_GNTR"/>
    <property type="match status" value="2"/>
</dbReference>
<keyword evidence="1" id="KW-0805">Transcription regulation</keyword>
<protein>
    <submittedName>
        <fullName evidence="6">GntR family transcriptional regulator</fullName>
    </submittedName>
</protein>
<dbReference type="InterPro" id="IPR036388">
    <property type="entry name" value="WH-like_DNA-bd_sf"/>
</dbReference>
<organism evidence="6 7">
    <name type="scientific">Streptomyces akebiae</name>
    <dbReference type="NCBI Taxonomy" id="2865673"/>
    <lineage>
        <taxon>Bacteria</taxon>
        <taxon>Bacillati</taxon>
        <taxon>Actinomycetota</taxon>
        <taxon>Actinomycetes</taxon>
        <taxon>Kitasatosporales</taxon>
        <taxon>Streptomycetaceae</taxon>
        <taxon>Streptomyces</taxon>
    </lineage>
</organism>
<name>A0ABX8XLC8_9ACTN</name>
<dbReference type="PANTHER" id="PTHR43537:SF24">
    <property type="entry name" value="GLUCONATE OPERON TRANSCRIPTIONAL REPRESSOR"/>
    <property type="match status" value="1"/>
</dbReference>
<feature type="region of interest" description="Disordered" evidence="4">
    <location>
        <begin position="1"/>
        <end position="24"/>
    </location>
</feature>
<evidence type="ECO:0000259" key="5">
    <source>
        <dbReference type="PROSITE" id="PS50949"/>
    </source>
</evidence>
<dbReference type="Pfam" id="PF00392">
    <property type="entry name" value="GntR"/>
    <property type="match status" value="1"/>
</dbReference>
<feature type="domain" description="HTH gntR-type" evidence="5">
    <location>
        <begin position="98"/>
        <end position="167"/>
    </location>
</feature>
<evidence type="ECO:0000313" key="7">
    <source>
        <dbReference type="Proteomes" id="UP000827138"/>
    </source>
</evidence>
<keyword evidence="7" id="KW-1185">Reference proteome</keyword>
<dbReference type="SUPFAM" id="SSF46785">
    <property type="entry name" value="Winged helix' DNA-binding domain"/>
    <property type="match status" value="2"/>
</dbReference>
<accession>A0ABX8XLC8</accession>
<dbReference type="PANTHER" id="PTHR43537">
    <property type="entry name" value="TRANSCRIPTIONAL REGULATOR, GNTR FAMILY"/>
    <property type="match status" value="1"/>
</dbReference>
<evidence type="ECO:0000313" key="6">
    <source>
        <dbReference type="EMBL" id="QYX76176.1"/>
    </source>
</evidence>
<evidence type="ECO:0000256" key="3">
    <source>
        <dbReference type="ARBA" id="ARBA00023163"/>
    </source>
</evidence>
<evidence type="ECO:0000256" key="1">
    <source>
        <dbReference type="ARBA" id="ARBA00023015"/>
    </source>
</evidence>
<reference evidence="6 7" key="1">
    <citation type="submission" date="2021-08" db="EMBL/GenBank/DDBJ databases">
        <authorList>
            <person name="Ping M."/>
        </authorList>
    </citation>
    <scope>NUCLEOTIDE SEQUENCE [LARGE SCALE GENOMIC DNA]</scope>
    <source>
        <strain evidence="6 7">MG28</strain>
    </source>
</reference>
<keyword evidence="2" id="KW-0238">DNA-binding</keyword>
<keyword evidence="3" id="KW-0804">Transcription</keyword>
<proteinExistence type="predicted"/>
<dbReference type="PRINTS" id="PR00035">
    <property type="entry name" value="HTHGNTR"/>
</dbReference>
<dbReference type="PROSITE" id="PS50949">
    <property type="entry name" value="HTH_GNTR"/>
    <property type="match status" value="1"/>
</dbReference>